<keyword evidence="1" id="KW-0812">Transmembrane</keyword>
<comment type="caution">
    <text evidence="2">The sequence shown here is derived from an EMBL/GenBank/DDBJ whole genome shotgun (WGS) entry which is preliminary data.</text>
</comment>
<proteinExistence type="predicted"/>
<dbReference type="Proteomes" id="UP000276133">
    <property type="component" value="Unassembled WGS sequence"/>
</dbReference>
<organism evidence="2 3">
    <name type="scientific">Brachionus plicatilis</name>
    <name type="common">Marine rotifer</name>
    <name type="synonym">Brachionus muelleri</name>
    <dbReference type="NCBI Taxonomy" id="10195"/>
    <lineage>
        <taxon>Eukaryota</taxon>
        <taxon>Metazoa</taxon>
        <taxon>Spiralia</taxon>
        <taxon>Gnathifera</taxon>
        <taxon>Rotifera</taxon>
        <taxon>Eurotatoria</taxon>
        <taxon>Monogononta</taxon>
        <taxon>Pseudotrocha</taxon>
        <taxon>Ploima</taxon>
        <taxon>Brachionidae</taxon>
        <taxon>Brachionus</taxon>
    </lineage>
</organism>
<keyword evidence="1" id="KW-0472">Membrane</keyword>
<sequence length="73" mass="8355">TEVEFELALIISKSRTINNSDVLKILKNSIHICSTKENKQNKTTFLCIQFYFIFNIAESGMFLLEGILLIVKS</sequence>
<dbReference type="EMBL" id="REGN01009157">
    <property type="protein sequence ID" value="RNA01822.1"/>
    <property type="molecule type" value="Genomic_DNA"/>
</dbReference>
<evidence type="ECO:0000313" key="3">
    <source>
        <dbReference type="Proteomes" id="UP000276133"/>
    </source>
</evidence>
<dbReference type="AlphaFoldDB" id="A0A3M7PRQ9"/>
<name>A0A3M7PRQ9_BRAPC</name>
<reference evidence="2 3" key="1">
    <citation type="journal article" date="2018" name="Sci. Rep.">
        <title>Genomic signatures of local adaptation to the degree of environmental predictability in rotifers.</title>
        <authorList>
            <person name="Franch-Gras L."/>
            <person name="Hahn C."/>
            <person name="Garcia-Roger E.M."/>
            <person name="Carmona M.J."/>
            <person name="Serra M."/>
            <person name="Gomez A."/>
        </authorList>
    </citation>
    <scope>NUCLEOTIDE SEQUENCE [LARGE SCALE GENOMIC DNA]</scope>
    <source>
        <strain evidence="2">HYR1</strain>
    </source>
</reference>
<feature type="transmembrane region" description="Helical" evidence="1">
    <location>
        <begin position="48"/>
        <end position="71"/>
    </location>
</feature>
<protein>
    <submittedName>
        <fullName evidence="2">Uncharacterized protein</fullName>
    </submittedName>
</protein>
<gene>
    <name evidence="2" type="ORF">BpHYR1_003218</name>
</gene>
<evidence type="ECO:0000313" key="2">
    <source>
        <dbReference type="EMBL" id="RNA01822.1"/>
    </source>
</evidence>
<evidence type="ECO:0000256" key="1">
    <source>
        <dbReference type="SAM" id="Phobius"/>
    </source>
</evidence>
<feature type="non-terminal residue" evidence="2">
    <location>
        <position position="1"/>
    </location>
</feature>
<accession>A0A3M7PRQ9</accession>
<keyword evidence="3" id="KW-1185">Reference proteome</keyword>
<keyword evidence="1" id="KW-1133">Transmembrane helix</keyword>